<accession>A0A0W8FZQ2</accession>
<dbReference type="GO" id="GO:0046872">
    <property type="term" value="F:metal ion binding"/>
    <property type="evidence" value="ECO:0007669"/>
    <property type="project" value="InterPro"/>
</dbReference>
<dbReference type="Pfam" id="PF15632">
    <property type="entry name" value="ATPgrasp_Ter"/>
    <property type="match status" value="1"/>
</dbReference>
<sequence>MKELKIAVSGINAVDNPGPGVGVARSLKEDPDLNVKVIGLAYDAMEPGIYLDWLIDKTFILPYPSSGKDALLERLSYIKDSYGLDFIIPNLDSELPIYTKYTKEIEALGIKVFVPTESQYKLRAKDKLLQVAEKVNIDLPKTSVVNSPEELIKEVEKIGLPVMVKGAYYKAERAYTTQEAMSHFHKISAEWGYPIILQEVVKGEEMNVVGVGDGEGTLLGKLGLKKMWITSLGKIWTGVSIKNELMMNAASNFVKEYKWKGPFELECIVDKEKVYLIEINPRFPAWSYFATGCGINLPANMVKKAFGLPFEIDKDFDAGKLYVRYTYETITDMSTFQNVITKGEN</sequence>
<dbReference type="EMBL" id="LNQE01000473">
    <property type="protein sequence ID" value="KUG26388.1"/>
    <property type="molecule type" value="Genomic_DNA"/>
</dbReference>
<protein>
    <recommendedName>
        <fullName evidence="1">ATP-grasp domain-containing protein</fullName>
    </recommendedName>
</protein>
<reference evidence="2" key="1">
    <citation type="journal article" date="2015" name="Proc. Natl. Acad. Sci. U.S.A.">
        <title>Networks of energetic and metabolic interactions define dynamics in microbial communities.</title>
        <authorList>
            <person name="Embree M."/>
            <person name="Liu J.K."/>
            <person name="Al-Bassam M.M."/>
            <person name="Zengler K."/>
        </authorList>
    </citation>
    <scope>NUCLEOTIDE SEQUENCE</scope>
</reference>
<evidence type="ECO:0000313" key="2">
    <source>
        <dbReference type="EMBL" id="KUG26388.1"/>
    </source>
</evidence>
<evidence type="ECO:0000259" key="1">
    <source>
        <dbReference type="PROSITE" id="PS50975"/>
    </source>
</evidence>
<dbReference type="Gene3D" id="3.40.50.20">
    <property type="match status" value="1"/>
</dbReference>
<gene>
    <name evidence="2" type="ORF">ASZ90_003768</name>
</gene>
<dbReference type="GO" id="GO:0005524">
    <property type="term" value="F:ATP binding"/>
    <property type="evidence" value="ECO:0007669"/>
    <property type="project" value="InterPro"/>
</dbReference>
<proteinExistence type="predicted"/>
<dbReference type="PROSITE" id="PS50975">
    <property type="entry name" value="ATP_GRASP"/>
    <property type="match status" value="1"/>
</dbReference>
<dbReference type="InterPro" id="IPR011761">
    <property type="entry name" value="ATP-grasp"/>
</dbReference>
<organism evidence="2">
    <name type="scientific">hydrocarbon metagenome</name>
    <dbReference type="NCBI Taxonomy" id="938273"/>
    <lineage>
        <taxon>unclassified sequences</taxon>
        <taxon>metagenomes</taxon>
        <taxon>ecological metagenomes</taxon>
    </lineage>
</organism>
<dbReference type="Gene3D" id="3.30.470.20">
    <property type="entry name" value="ATP-grasp fold, B domain"/>
    <property type="match status" value="1"/>
</dbReference>
<name>A0A0W8FZQ2_9ZZZZ</name>
<comment type="caution">
    <text evidence="2">The sequence shown here is derived from an EMBL/GenBank/DDBJ whole genome shotgun (WGS) entry which is preliminary data.</text>
</comment>
<dbReference type="SUPFAM" id="SSF56059">
    <property type="entry name" value="Glutathione synthetase ATP-binding domain-like"/>
    <property type="match status" value="1"/>
</dbReference>
<dbReference type="AlphaFoldDB" id="A0A0W8FZQ2"/>
<feature type="domain" description="ATP-grasp" evidence="1">
    <location>
        <begin position="129"/>
        <end position="306"/>
    </location>
</feature>